<feature type="non-terminal residue" evidence="1">
    <location>
        <position position="67"/>
    </location>
</feature>
<reference evidence="1" key="1">
    <citation type="submission" date="2016-05" db="EMBL/GenBank/DDBJ databases">
        <authorList>
            <person name="Lavstsen T."/>
            <person name="Jespersen J.S."/>
        </authorList>
    </citation>
    <scope>NUCLEOTIDE SEQUENCE</scope>
    <source>
        <tissue evidence="1">Brain</tissue>
    </source>
</reference>
<protein>
    <submittedName>
        <fullName evidence="1">Uncharacterized protein</fullName>
    </submittedName>
</protein>
<organism evidence="1">
    <name type="scientific">Nothobranchius pienaari</name>
    <dbReference type="NCBI Taxonomy" id="704102"/>
    <lineage>
        <taxon>Eukaryota</taxon>
        <taxon>Metazoa</taxon>
        <taxon>Chordata</taxon>
        <taxon>Craniata</taxon>
        <taxon>Vertebrata</taxon>
        <taxon>Euteleostomi</taxon>
        <taxon>Actinopterygii</taxon>
        <taxon>Neopterygii</taxon>
        <taxon>Teleostei</taxon>
        <taxon>Neoteleostei</taxon>
        <taxon>Acanthomorphata</taxon>
        <taxon>Ovalentaria</taxon>
        <taxon>Atherinomorphae</taxon>
        <taxon>Cyprinodontiformes</taxon>
        <taxon>Nothobranchiidae</taxon>
        <taxon>Nothobranchius</taxon>
    </lineage>
</organism>
<feature type="non-terminal residue" evidence="1">
    <location>
        <position position="1"/>
    </location>
</feature>
<sequence length="67" mass="8049">RFTEQRREELLNLIKHIDHQLVRSIQVCVNTKRHLYCSSVLGGVMRSFPVYWKSICRDKDYSSMETF</sequence>
<gene>
    <name evidence="1" type="primary">Nfu_g_1_018598</name>
</gene>
<dbReference type="EMBL" id="HAEF01006936">
    <property type="protein sequence ID" value="SBR44318.1"/>
    <property type="molecule type" value="Transcribed_RNA"/>
</dbReference>
<dbReference type="AlphaFoldDB" id="A0A1A8LIH0"/>
<proteinExistence type="predicted"/>
<name>A0A1A8LIH0_9TELE</name>
<accession>A0A1A8LIH0</accession>
<evidence type="ECO:0000313" key="1">
    <source>
        <dbReference type="EMBL" id="SBR44318.1"/>
    </source>
</evidence>
<reference evidence="1" key="2">
    <citation type="submission" date="2016-06" db="EMBL/GenBank/DDBJ databases">
        <title>The genome of a short-lived fish provides insights into sex chromosome evolution and the genetic control of aging.</title>
        <authorList>
            <person name="Reichwald K."/>
            <person name="Felder M."/>
            <person name="Petzold A."/>
            <person name="Koch P."/>
            <person name="Groth M."/>
            <person name="Platzer M."/>
        </authorList>
    </citation>
    <scope>NUCLEOTIDE SEQUENCE</scope>
    <source>
        <tissue evidence="1">Brain</tissue>
    </source>
</reference>